<dbReference type="InterPro" id="IPR035647">
    <property type="entry name" value="EFG_III/V"/>
</dbReference>
<keyword evidence="6" id="KW-1185">Reference proteome</keyword>
<evidence type="ECO:0000313" key="6">
    <source>
        <dbReference type="Proteomes" id="UP001180754"/>
    </source>
</evidence>
<dbReference type="Proteomes" id="UP001180754">
    <property type="component" value="Unassembled WGS sequence"/>
</dbReference>
<dbReference type="PANTHER" id="PTHR43261">
    <property type="entry name" value="TRANSLATION ELONGATION FACTOR G-RELATED"/>
    <property type="match status" value="1"/>
</dbReference>
<dbReference type="CDD" id="cd03713">
    <property type="entry name" value="EFG_mtEFG_C"/>
    <property type="match status" value="1"/>
</dbReference>
<dbReference type="SUPFAM" id="SSF50447">
    <property type="entry name" value="Translation proteins"/>
    <property type="match status" value="1"/>
</dbReference>
<dbReference type="SUPFAM" id="SSF54211">
    <property type="entry name" value="Ribosomal protein S5 domain 2-like"/>
    <property type="match status" value="1"/>
</dbReference>
<dbReference type="InterPro" id="IPR000640">
    <property type="entry name" value="EFG_V-like"/>
</dbReference>
<dbReference type="InterPro" id="IPR009022">
    <property type="entry name" value="EFG_III"/>
</dbReference>
<organism evidence="5 6">
    <name type="scientific">Streptomyces lonegramiae</name>
    <dbReference type="NCBI Taxonomy" id="3075524"/>
    <lineage>
        <taxon>Bacteria</taxon>
        <taxon>Bacillati</taxon>
        <taxon>Actinomycetota</taxon>
        <taxon>Actinomycetes</taxon>
        <taxon>Kitasatosporales</taxon>
        <taxon>Streptomycetaceae</taxon>
        <taxon>Streptomyces</taxon>
    </lineage>
</organism>
<keyword evidence="1" id="KW-0547">Nucleotide-binding</keyword>
<reference evidence="5" key="1">
    <citation type="submission" date="2024-05" db="EMBL/GenBank/DDBJ databases">
        <title>30 novel species of actinomycetes from the DSMZ collection.</title>
        <authorList>
            <person name="Nouioui I."/>
        </authorList>
    </citation>
    <scope>NUCLEOTIDE SEQUENCE</scope>
    <source>
        <strain evidence="5">DSM 41529</strain>
    </source>
</reference>
<feature type="domain" description="Tr-type G" evidence="4">
    <location>
        <begin position="22"/>
        <end position="211"/>
    </location>
</feature>
<dbReference type="InterPro" id="IPR027417">
    <property type="entry name" value="P-loop_NTPase"/>
</dbReference>
<dbReference type="CDD" id="cd01434">
    <property type="entry name" value="EFG_mtEFG1_IV"/>
    <property type="match status" value="1"/>
</dbReference>
<dbReference type="InterPro" id="IPR047872">
    <property type="entry name" value="EFG_IV"/>
</dbReference>
<dbReference type="CDD" id="cd04170">
    <property type="entry name" value="EF-G_bact"/>
    <property type="match status" value="1"/>
</dbReference>
<dbReference type="InterPro" id="IPR020568">
    <property type="entry name" value="Ribosomal_Su5_D2-typ_SF"/>
</dbReference>
<name>A0ABU2XH97_9ACTN</name>
<dbReference type="NCBIfam" id="NF009381">
    <property type="entry name" value="PRK12740.1-5"/>
    <property type="match status" value="1"/>
</dbReference>
<dbReference type="PROSITE" id="PS51722">
    <property type="entry name" value="G_TR_2"/>
    <property type="match status" value="1"/>
</dbReference>
<dbReference type="InterPro" id="IPR053905">
    <property type="entry name" value="EF-G-like_DII"/>
</dbReference>
<evidence type="ECO:0000256" key="1">
    <source>
        <dbReference type="ARBA" id="ARBA00022741"/>
    </source>
</evidence>
<keyword evidence="2" id="KW-0342">GTP-binding</keyword>
<gene>
    <name evidence="5" type="ORF">RND15_21710</name>
</gene>
<dbReference type="InterPro" id="IPR005517">
    <property type="entry name" value="Transl_elong_EFG/EF2_IV"/>
</dbReference>
<dbReference type="InterPro" id="IPR014721">
    <property type="entry name" value="Ribsml_uS5_D2-typ_fold_subgr"/>
</dbReference>
<dbReference type="SUPFAM" id="SSF54980">
    <property type="entry name" value="EF-G C-terminal domain-like"/>
    <property type="match status" value="2"/>
</dbReference>
<dbReference type="Gene3D" id="3.30.70.870">
    <property type="entry name" value="Elongation Factor G (Translational Gtpase), domain 3"/>
    <property type="match status" value="1"/>
</dbReference>
<dbReference type="NCBIfam" id="NF009377">
    <property type="entry name" value="PRK12740.1-1"/>
    <property type="match status" value="1"/>
</dbReference>
<dbReference type="Gene3D" id="3.40.50.300">
    <property type="entry name" value="P-loop containing nucleotide triphosphate hydrolases"/>
    <property type="match status" value="1"/>
</dbReference>
<dbReference type="EMBL" id="JAVRFD010000010">
    <property type="protein sequence ID" value="MDT0545304.1"/>
    <property type="molecule type" value="Genomic_DNA"/>
</dbReference>
<sequence length="733" mass="78078">MGDKTSTQSGAAGRAATADRPSSVRNVVLVGHSGCGKTTLVEALALATGAINRAGRVEDGGCLSDYDEIEHRQQRSVQLSLVPVAWDGVKINLLDTPGYADFVGELRAGLRAADAALFVVSASQDALGIAGATRMVWDECAAVGMPRALVITHLEAARASFEEMTELCRETFGGDDPDAVLPLYLPLRGEPGPDGHAPVTGLIGLLSQRVYDYASGVRTDAAPAPDQLPLVEEARNRLIEGIIAESEDETLMDRYLGGEEIDVKTLIGDLEKAVARGSFHPVLAAAPALEGSKQGLGTTELLELITGGFPTPLEREAPTVTTPEGKPRPRLDCDPQGPLAAEVVKTSSDPYVGRISLVRVFSGTLRPDETVHVSGHGLTDRGHEDHDVDERVGALTTPFGKAQHMLNQAIAGDLACVAKLNRAETGDTLSARDQPLLMEPWEMPDPLLPVAIRAHSKADEDKLSQGLGRLVAEDPTMRLEQNQDTHQVVLWCLGEAHMDVALERLRSRYGVQVDAVPYKVSLRETFGGRSAGRGRHVKQSGGHGQYAICEIEVEPLPEGSGIEFVDKVVGGAVPRQFIPSVEKGVRAQAARGVAAGYPLVDVRVTLLDGKAHSVDSSDAAFQTAGALALREAAADVRIHLLEPVVEVSVLVSDEYVGAVMSDLSGRRGRVVGTEQSGGGQTLIRAEVPEIEIGRYAVDLRSLSHGTGRFSRSYARHEPMPAQLADRIQEQAEA</sequence>
<dbReference type="Pfam" id="PF00679">
    <property type="entry name" value="EFG_C"/>
    <property type="match status" value="1"/>
</dbReference>
<dbReference type="Gene3D" id="3.30.70.240">
    <property type="match status" value="1"/>
</dbReference>
<evidence type="ECO:0000313" key="5">
    <source>
        <dbReference type="EMBL" id="MDT0545304.1"/>
    </source>
</evidence>
<dbReference type="SMART" id="SM00889">
    <property type="entry name" value="EFG_IV"/>
    <property type="match status" value="1"/>
</dbReference>
<dbReference type="SUPFAM" id="SSF52540">
    <property type="entry name" value="P-loop containing nucleoside triphosphate hydrolases"/>
    <property type="match status" value="1"/>
</dbReference>
<dbReference type="InterPro" id="IPR041095">
    <property type="entry name" value="EFG_II"/>
</dbReference>
<dbReference type="Pfam" id="PF22042">
    <property type="entry name" value="EF-G_D2"/>
    <property type="match status" value="1"/>
</dbReference>
<comment type="caution">
    <text evidence="5">The sequence shown here is derived from an EMBL/GenBank/DDBJ whole genome shotgun (WGS) entry which is preliminary data.</text>
</comment>
<dbReference type="Gene3D" id="2.40.30.10">
    <property type="entry name" value="Translation factors"/>
    <property type="match status" value="1"/>
</dbReference>
<dbReference type="Pfam" id="PF03764">
    <property type="entry name" value="EFG_IV"/>
    <property type="match status" value="1"/>
</dbReference>
<dbReference type="Pfam" id="PF14492">
    <property type="entry name" value="EFG_III"/>
    <property type="match status" value="1"/>
</dbReference>
<dbReference type="RefSeq" id="WP_311725786.1">
    <property type="nucleotide sequence ID" value="NZ_JAVRFD010000010.1"/>
</dbReference>
<protein>
    <submittedName>
        <fullName evidence="5">Elongation factor G-like protein EF-G2</fullName>
    </submittedName>
</protein>
<dbReference type="SMART" id="SM00838">
    <property type="entry name" value="EFG_C"/>
    <property type="match status" value="1"/>
</dbReference>
<dbReference type="Gene3D" id="3.30.230.10">
    <property type="match status" value="1"/>
</dbReference>
<dbReference type="PRINTS" id="PR00315">
    <property type="entry name" value="ELONGATNFCT"/>
</dbReference>
<dbReference type="InterPro" id="IPR000795">
    <property type="entry name" value="T_Tr_GTP-bd_dom"/>
</dbReference>
<dbReference type="InterPro" id="IPR035649">
    <property type="entry name" value="EFG_V"/>
</dbReference>
<evidence type="ECO:0000259" key="4">
    <source>
        <dbReference type="PROSITE" id="PS51722"/>
    </source>
</evidence>
<dbReference type="Pfam" id="PF00009">
    <property type="entry name" value="GTP_EFTU"/>
    <property type="match status" value="1"/>
</dbReference>
<proteinExistence type="predicted"/>
<evidence type="ECO:0000256" key="2">
    <source>
        <dbReference type="ARBA" id="ARBA00023134"/>
    </source>
</evidence>
<evidence type="ECO:0000256" key="3">
    <source>
        <dbReference type="SAM" id="MobiDB-lite"/>
    </source>
</evidence>
<dbReference type="PANTHER" id="PTHR43261:SF6">
    <property type="entry name" value="ELONGATION FACTOR G-LIKE PROTEIN"/>
    <property type="match status" value="1"/>
</dbReference>
<accession>A0ABU2XH97</accession>
<dbReference type="InterPro" id="IPR009000">
    <property type="entry name" value="Transl_B-barrel_sf"/>
</dbReference>
<feature type="region of interest" description="Disordered" evidence="3">
    <location>
        <begin position="309"/>
        <end position="332"/>
    </location>
</feature>
<dbReference type="CDD" id="cd16262">
    <property type="entry name" value="EFG_III"/>
    <property type="match status" value="1"/>
</dbReference>